<evidence type="ECO:0000256" key="1">
    <source>
        <dbReference type="ARBA" id="ARBA00008898"/>
    </source>
</evidence>
<dbReference type="EMBL" id="CAFBLT010000003">
    <property type="protein sequence ID" value="CAB4883400.1"/>
    <property type="molecule type" value="Genomic_DNA"/>
</dbReference>
<dbReference type="EMBL" id="CAFBPM010000017">
    <property type="protein sequence ID" value="CAB5029319.1"/>
    <property type="molecule type" value="Genomic_DNA"/>
</dbReference>
<evidence type="ECO:0000313" key="6">
    <source>
        <dbReference type="EMBL" id="CAB5029319.1"/>
    </source>
</evidence>
<proteinExistence type="inferred from homology"/>
<dbReference type="Gene3D" id="2.30.110.10">
    <property type="entry name" value="Electron Transport, Fmn-binding Protein, Chain A"/>
    <property type="match status" value="1"/>
</dbReference>
<dbReference type="InterPro" id="IPR002563">
    <property type="entry name" value="Flavin_Rdtase-like_dom"/>
</dbReference>
<evidence type="ECO:0000256" key="2">
    <source>
        <dbReference type="ARBA" id="ARBA00023002"/>
    </source>
</evidence>
<accession>A0A6J7RKD8</accession>
<reference evidence="6" key="1">
    <citation type="submission" date="2020-05" db="EMBL/GenBank/DDBJ databases">
        <authorList>
            <person name="Chiriac C."/>
            <person name="Salcher M."/>
            <person name="Ghai R."/>
            <person name="Kavagutti S V."/>
        </authorList>
    </citation>
    <scope>NUCLEOTIDE SEQUENCE</scope>
</reference>
<dbReference type="InterPro" id="IPR050268">
    <property type="entry name" value="NADH-dep_flavin_reductase"/>
</dbReference>
<dbReference type="PANTHER" id="PTHR30466">
    <property type="entry name" value="FLAVIN REDUCTASE"/>
    <property type="match status" value="1"/>
</dbReference>
<organism evidence="6">
    <name type="scientific">freshwater metagenome</name>
    <dbReference type="NCBI Taxonomy" id="449393"/>
    <lineage>
        <taxon>unclassified sequences</taxon>
        <taxon>metagenomes</taxon>
        <taxon>ecological metagenomes</taxon>
    </lineage>
</organism>
<protein>
    <submittedName>
        <fullName evidence="6">Unannotated protein</fullName>
    </submittedName>
</protein>
<gene>
    <name evidence="4" type="ORF">UFOPK3164_00827</name>
    <name evidence="5" type="ORF">UFOPK3427_01755</name>
    <name evidence="6" type="ORF">UFOPK4112_01473</name>
</gene>
<dbReference type="Pfam" id="PF01613">
    <property type="entry name" value="Flavin_Reduct"/>
    <property type="match status" value="1"/>
</dbReference>
<keyword evidence="2" id="KW-0560">Oxidoreductase</keyword>
<comment type="similarity">
    <text evidence="1">Belongs to the non-flavoprotein flavin reductase family.</text>
</comment>
<dbReference type="SMART" id="SM00903">
    <property type="entry name" value="Flavin_Reduct"/>
    <property type="match status" value="1"/>
</dbReference>
<dbReference type="AlphaFoldDB" id="A0A6J7RKD8"/>
<dbReference type="GO" id="GO:0010181">
    <property type="term" value="F:FMN binding"/>
    <property type="evidence" value="ECO:0007669"/>
    <property type="project" value="InterPro"/>
</dbReference>
<dbReference type="InterPro" id="IPR012349">
    <property type="entry name" value="Split_barrel_FMN-bd"/>
</dbReference>
<dbReference type="PANTHER" id="PTHR30466:SF11">
    <property type="entry name" value="FLAVIN-DEPENDENT MONOOXYGENASE, REDUCTASE SUBUNIT HSAB"/>
    <property type="match status" value="1"/>
</dbReference>
<evidence type="ECO:0000313" key="5">
    <source>
        <dbReference type="EMBL" id="CAB4883400.1"/>
    </source>
</evidence>
<name>A0A6J7RKD8_9ZZZZ</name>
<evidence type="ECO:0000313" key="4">
    <source>
        <dbReference type="EMBL" id="CAB4826951.1"/>
    </source>
</evidence>
<dbReference type="GO" id="GO:0042602">
    <property type="term" value="F:riboflavin reductase (NADPH) activity"/>
    <property type="evidence" value="ECO:0007669"/>
    <property type="project" value="TreeGrafter"/>
</dbReference>
<sequence length="183" mass="20079">MTLPESDDAMIRRVLWSLPTGLYVLGSVVDEVQGPWNLMTINLVTQVATTPRILGVSLESDSRSLEYVRHSGKAALSILAREDRAVVRRFVKAVEDVEIDTEGRPTRLSGVEVELTPLGVPVLSQAVAWLDLKVVTSTEFESHTMVFLAVAGARAIPELLEGSASERSVEILRMEDTRMNYGG</sequence>
<dbReference type="SUPFAM" id="SSF50475">
    <property type="entry name" value="FMN-binding split barrel"/>
    <property type="match status" value="1"/>
</dbReference>
<feature type="domain" description="Flavin reductase like" evidence="3">
    <location>
        <begin position="15"/>
        <end position="167"/>
    </location>
</feature>
<dbReference type="EMBL" id="CAFABE010000031">
    <property type="protein sequence ID" value="CAB4826951.1"/>
    <property type="molecule type" value="Genomic_DNA"/>
</dbReference>
<evidence type="ECO:0000259" key="3">
    <source>
        <dbReference type="SMART" id="SM00903"/>
    </source>
</evidence>